<evidence type="ECO:0000313" key="2">
    <source>
        <dbReference type="Proteomes" id="UP000182987"/>
    </source>
</evidence>
<dbReference type="SUPFAM" id="SSF81901">
    <property type="entry name" value="HCP-like"/>
    <property type="match status" value="1"/>
</dbReference>
<dbReference type="STRING" id="1440763.BJI69_04260"/>
<gene>
    <name evidence="1" type="ORF">BJI69_04260</name>
</gene>
<dbReference type="AlphaFoldDB" id="A0A0G9HAP9"/>
<keyword evidence="2" id="KW-1185">Reference proteome</keyword>
<evidence type="ECO:0000313" key="1">
    <source>
        <dbReference type="EMBL" id="APG03196.1"/>
    </source>
</evidence>
<sequence length="213" mass="22963">MEKFLPGEYFYCLATQSYGENKHRYADKFFKEAASWASKPAQYVLGVMALNGDQQPVNRPLALAWFALASERHTARFQAPYDELKAQLSPAELAKADDYLASMKKTYGDAVAAPRAEERYRDGTRRLIGAAASGTYCMEGLRDPSKLAGSGSMDADTVSAMTSSCVPSPVVVKYVDSKAGEVFEDWSGHVTVGAIDTTPPSANEPGTAASGRP</sequence>
<dbReference type="PATRIC" id="fig|1440763.5.peg.2132"/>
<reference evidence="2" key="1">
    <citation type="submission" date="2016-09" db="EMBL/GenBank/DDBJ databases">
        <authorList>
            <person name="Lysoe E."/>
        </authorList>
    </citation>
    <scope>NUCLEOTIDE SEQUENCE [LARGE SCALE GENOMIC DNA]</scope>
    <source>
        <strain evidence="2">LJ96T</strain>
    </source>
</reference>
<proteinExistence type="predicted"/>
<dbReference type="Proteomes" id="UP000182987">
    <property type="component" value="Chromosome"/>
</dbReference>
<dbReference type="Gene3D" id="1.25.40.10">
    <property type="entry name" value="Tetratricopeptide repeat domain"/>
    <property type="match status" value="1"/>
</dbReference>
<organism evidence="1 2">
    <name type="scientific">Luteibacter rhizovicinus DSM 16549</name>
    <dbReference type="NCBI Taxonomy" id="1440763"/>
    <lineage>
        <taxon>Bacteria</taxon>
        <taxon>Pseudomonadati</taxon>
        <taxon>Pseudomonadota</taxon>
        <taxon>Gammaproteobacteria</taxon>
        <taxon>Lysobacterales</taxon>
        <taxon>Rhodanobacteraceae</taxon>
        <taxon>Luteibacter</taxon>
    </lineage>
</organism>
<protein>
    <submittedName>
        <fullName evidence="1">Uncharacterized protein</fullName>
    </submittedName>
</protein>
<name>A0A0G9HAP9_9GAMM</name>
<dbReference type="KEGG" id="lrz:BJI69_04260"/>
<dbReference type="EMBL" id="CP017480">
    <property type="protein sequence ID" value="APG03196.1"/>
    <property type="molecule type" value="Genomic_DNA"/>
</dbReference>
<accession>A0A0G9HAP9</accession>
<dbReference type="InterPro" id="IPR011990">
    <property type="entry name" value="TPR-like_helical_dom_sf"/>
</dbReference>